<evidence type="ECO:0000313" key="5">
    <source>
        <dbReference type="Proteomes" id="UP000409037"/>
    </source>
</evidence>
<proteinExistence type="predicted"/>
<dbReference type="AlphaFoldDB" id="A0A5E7D8S4"/>
<keyword evidence="1" id="KW-0805">Transcription regulation</keyword>
<protein>
    <submittedName>
        <fullName evidence="4">Uncharacterized protein</fullName>
    </submittedName>
</protein>
<dbReference type="SMART" id="SM00866">
    <property type="entry name" value="UTRA"/>
    <property type="match status" value="1"/>
</dbReference>
<dbReference type="Gene3D" id="1.10.10.10">
    <property type="entry name" value="Winged helix-like DNA-binding domain superfamily/Winged helix DNA-binding domain"/>
    <property type="match status" value="1"/>
</dbReference>
<evidence type="ECO:0000313" key="4">
    <source>
        <dbReference type="EMBL" id="VVO13930.1"/>
    </source>
</evidence>
<dbReference type="Pfam" id="PF00392">
    <property type="entry name" value="GntR"/>
    <property type="match status" value="1"/>
</dbReference>
<dbReference type="PANTHER" id="PTHR44846">
    <property type="entry name" value="MANNOSYL-D-GLYCERATE TRANSPORT/METABOLISM SYSTEM REPRESSOR MNGR-RELATED"/>
    <property type="match status" value="1"/>
</dbReference>
<dbReference type="CDD" id="cd07377">
    <property type="entry name" value="WHTH_GntR"/>
    <property type="match status" value="1"/>
</dbReference>
<dbReference type="PROSITE" id="PS50949">
    <property type="entry name" value="HTH_GNTR"/>
    <property type="match status" value="1"/>
</dbReference>
<evidence type="ECO:0000256" key="3">
    <source>
        <dbReference type="ARBA" id="ARBA00023163"/>
    </source>
</evidence>
<dbReference type="Pfam" id="PF07702">
    <property type="entry name" value="UTRA"/>
    <property type="match status" value="1"/>
</dbReference>
<keyword evidence="2" id="KW-0238">DNA-binding</keyword>
<name>A0A5E7D8S4_PSEFL</name>
<sequence length="257" mass="28969">MSEVETVDFYDRYQSQEVLGLPKYAQLRETLLAAINDGYWGPGSQLPNESTLAAITPFSLGTVQKALRELVQAKVIVRRHGHGTFVAERAMPMMSPMHLRFEDGDGQVLPIYAEVVGQETGLDGKDWADKLGSNVRNVVKVDRVFAVDELFHCFTHFYIDSDRFPAFAEAQLLDFAGANFKALLFNQYHISIASLDQKLRCERFPDEVCQQLALEEGTIGAVLEFLAMGNNGRPLYYQEAFIPPNDYRLRLDANLEP</sequence>
<dbReference type="RefSeq" id="WP_150799092.1">
    <property type="nucleotide sequence ID" value="NZ_CABVHU010000009.1"/>
</dbReference>
<dbReference type="Proteomes" id="UP000409037">
    <property type="component" value="Unassembled WGS sequence"/>
</dbReference>
<dbReference type="GO" id="GO:0045892">
    <property type="term" value="P:negative regulation of DNA-templated transcription"/>
    <property type="evidence" value="ECO:0007669"/>
    <property type="project" value="TreeGrafter"/>
</dbReference>
<dbReference type="PANTHER" id="PTHR44846:SF1">
    <property type="entry name" value="MANNOSYL-D-GLYCERATE TRANSPORT_METABOLISM SYSTEM REPRESSOR MNGR-RELATED"/>
    <property type="match status" value="1"/>
</dbReference>
<dbReference type="InterPro" id="IPR011663">
    <property type="entry name" value="UTRA"/>
</dbReference>
<dbReference type="SUPFAM" id="SSF64288">
    <property type="entry name" value="Chorismate lyase-like"/>
    <property type="match status" value="1"/>
</dbReference>
<dbReference type="SUPFAM" id="SSF46785">
    <property type="entry name" value="Winged helix' DNA-binding domain"/>
    <property type="match status" value="1"/>
</dbReference>
<dbReference type="GO" id="GO:0003677">
    <property type="term" value="F:DNA binding"/>
    <property type="evidence" value="ECO:0007669"/>
    <property type="project" value="UniProtKB-KW"/>
</dbReference>
<dbReference type="InterPro" id="IPR036388">
    <property type="entry name" value="WH-like_DNA-bd_sf"/>
</dbReference>
<dbReference type="GO" id="GO:0003700">
    <property type="term" value="F:DNA-binding transcription factor activity"/>
    <property type="evidence" value="ECO:0007669"/>
    <property type="project" value="InterPro"/>
</dbReference>
<gene>
    <name evidence="4" type="ORF">PS833_03653</name>
</gene>
<dbReference type="InterPro" id="IPR050679">
    <property type="entry name" value="Bact_HTH_transcr_reg"/>
</dbReference>
<dbReference type="SMART" id="SM00345">
    <property type="entry name" value="HTH_GNTR"/>
    <property type="match status" value="1"/>
</dbReference>
<dbReference type="InterPro" id="IPR028978">
    <property type="entry name" value="Chorismate_lyase_/UTRA_dom_sf"/>
</dbReference>
<dbReference type="EMBL" id="CABVHU010000009">
    <property type="protein sequence ID" value="VVO13930.1"/>
    <property type="molecule type" value="Genomic_DNA"/>
</dbReference>
<evidence type="ECO:0000256" key="1">
    <source>
        <dbReference type="ARBA" id="ARBA00023015"/>
    </source>
</evidence>
<reference evidence="4 5" key="1">
    <citation type="submission" date="2019-09" db="EMBL/GenBank/DDBJ databases">
        <authorList>
            <person name="Chandra G."/>
            <person name="Truman W A."/>
        </authorList>
    </citation>
    <scope>NUCLEOTIDE SEQUENCE [LARGE SCALE GENOMIC DNA]</scope>
    <source>
        <strain evidence="4">PS833</strain>
    </source>
</reference>
<dbReference type="Gene3D" id="3.40.1410.10">
    <property type="entry name" value="Chorismate lyase-like"/>
    <property type="match status" value="1"/>
</dbReference>
<dbReference type="InterPro" id="IPR036390">
    <property type="entry name" value="WH_DNA-bd_sf"/>
</dbReference>
<organism evidence="4 5">
    <name type="scientific">Pseudomonas fluorescens</name>
    <dbReference type="NCBI Taxonomy" id="294"/>
    <lineage>
        <taxon>Bacteria</taxon>
        <taxon>Pseudomonadati</taxon>
        <taxon>Pseudomonadota</taxon>
        <taxon>Gammaproteobacteria</taxon>
        <taxon>Pseudomonadales</taxon>
        <taxon>Pseudomonadaceae</taxon>
        <taxon>Pseudomonas</taxon>
    </lineage>
</organism>
<keyword evidence="3" id="KW-0804">Transcription</keyword>
<dbReference type="InterPro" id="IPR000524">
    <property type="entry name" value="Tscrpt_reg_HTH_GntR"/>
</dbReference>
<evidence type="ECO:0000256" key="2">
    <source>
        <dbReference type="ARBA" id="ARBA00023125"/>
    </source>
</evidence>
<accession>A0A5E7D8S4</accession>
<dbReference type="OrthoDB" id="1040417at2"/>